<reference evidence="8" key="1">
    <citation type="submission" date="2023-09" db="EMBL/GenBank/DDBJ databases">
        <authorList>
            <person name="Zeng C."/>
        </authorList>
    </citation>
    <scope>NUCLEOTIDE SEQUENCE</scope>
    <source>
        <strain evidence="8">ZCY20-5</strain>
    </source>
</reference>
<feature type="transmembrane region" description="Helical" evidence="7">
    <location>
        <begin position="82"/>
        <end position="101"/>
    </location>
</feature>
<dbReference type="EMBL" id="CP135996">
    <property type="protein sequence ID" value="WOC31958.1"/>
    <property type="molecule type" value="Genomic_DNA"/>
</dbReference>
<dbReference type="KEGG" id="carl:PXC00_12295"/>
<keyword evidence="9" id="KW-1185">Reference proteome</keyword>
<organism evidence="8 9">
    <name type="scientific">Caproicibacterium argilliputei</name>
    <dbReference type="NCBI Taxonomy" id="3030016"/>
    <lineage>
        <taxon>Bacteria</taxon>
        <taxon>Bacillati</taxon>
        <taxon>Bacillota</taxon>
        <taxon>Clostridia</taxon>
        <taxon>Eubacteriales</taxon>
        <taxon>Oscillospiraceae</taxon>
        <taxon>Caproicibacterium</taxon>
    </lineage>
</organism>
<sequence length="551" mass="61527">MNRYRTLLSNTLIFAVGTFSSKILTILMTRFTTGALGSDFIAANNLQDIGNVLIPLFSLQIVDGITRFGLDRRYNKKDVFTVSLLVTCLGALALLLLSPVLEHIPGLEFVKGRGVLVAVFVFTSSLHNMCSQFVRARNMVKLYAAEGIFTTFTTVIFTLLFLYPLKMGVTGFILGIILPDLIGAAVLFWIAGLHHFVRLHRLDRVTGRQMLVYSAPLIPNKIAFWLTNSADRIMVANYVPDAIASAFAGAYKIPNLISLVVSVFLDAWQMSSITEETGRARFFTKVFHAMAAIVFVGSALVILLCRPLIDLLTSGAAFHKGWIYIPILVIATAFSCLASFLGTVYMVEKRSINNMVTTIIAAVVNIVLNVILIPLLGPQGAGVATLTAYVVMFVTRAFDTRRFIRVRFSPLRLTADTVLLTAEAVLMMRNVPMYGVWCSLLTVLMIALNFAPLMQSVRKVLPARMLNKLPTWLSGTEKAAPTQVQRKPDLTQEELAQDEEYTREEIPQQPKSAPRRHYHIAPDEEDGFDYEAYLRIKEEEDEAFSHDRYRH</sequence>
<comment type="subcellular location">
    <subcellularLocation>
        <location evidence="1">Cell membrane</location>
        <topology evidence="1">Multi-pass membrane protein</topology>
    </subcellularLocation>
</comment>
<feature type="transmembrane region" description="Helical" evidence="7">
    <location>
        <begin position="354"/>
        <end position="375"/>
    </location>
</feature>
<feature type="region of interest" description="Disordered" evidence="6">
    <location>
        <begin position="494"/>
        <end position="521"/>
    </location>
</feature>
<feature type="transmembrane region" description="Helical" evidence="7">
    <location>
        <begin position="321"/>
        <end position="347"/>
    </location>
</feature>
<feature type="transmembrane region" description="Helical" evidence="7">
    <location>
        <begin position="242"/>
        <end position="265"/>
    </location>
</feature>
<dbReference type="RefSeq" id="WP_275844764.1">
    <property type="nucleotide sequence ID" value="NZ_CP135996.1"/>
</dbReference>
<feature type="transmembrane region" description="Helical" evidence="7">
    <location>
        <begin position="142"/>
        <end position="163"/>
    </location>
</feature>
<keyword evidence="3 7" id="KW-0812">Transmembrane</keyword>
<dbReference type="Proteomes" id="UP001300604">
    <property type="component" value="Chromosome"/>
</dbReference>
<evidence type="ECO:0000256" key="4">
    <source>
        <dbReference type="ARBA" id="ARBA00022989"/>
    </source>
</evidence>
<keyword evidence="2" id="KW-1003">Cell membrane</keyword>
<protein>
    <submittedName>
        <fullName evidence="8">Polysaccharide biosynthesis C-terminal domain-containing protein</fullName>
    </submittedName>
</protein>
<evidence type="ECO:0000256" key="5">
    <source>
        <dbReference type="ARBA" id="ARBA00023136"/>
    </source>
</evidence>
<feature type="transmembrane region" description="Helical" evidence="7">
    <location>
        <begin position="12"/>
        <end position="32"/>
    </location>
</feature>
<keyword evidence="5 7" id="KW-0472">Membrane</keyword>
<dbReference type="AlphaFoldDB" id="A0AA97DAD2"/>
<feature type="transmembrane region" description="Helical" evidence="7">
    <location>
        <begin position="286"/>
        <end position="309"/>
    </location>
</feature>
<dbReference type="InterPro" id="IPR050833">
    <property type="entry name" value="Poly_Biosynth_Transport"/>
</dbReference>
<dbReference type="PANTHER" id="PTHR30250:SF11">
    <property type="entry name" value="O-ANTIGEN TRANSPORTER-RELATED"/>
    <property type="match status" value="1"/>
</dbReference>
<name>A0AA97DAD2_9FIRM</name>
<evidence type="ECO:0000313" key="8">
    <source>
        <dbReference type="EMBL" id="WOC31958.1"/>
    </source>
</evidence>
<evidence type="ECO:0000313" key="9">
    <source>
        <dbReference type="Proteomes" id="UP001300604"/>
    </source>
</evidence>
<feature type="transmembrane region" description="Helical" evidence="7">
    <location>
        <begin position="434"/>
        <end position="454"/>
    </location>
</feature>
<keyword evidence="4 7" id="KW-1133">Transmembrane helix</keyword>
<feature type="transmembrane region" description="Helical" evidence="7">
    <location>
        <begin position="169"/>
        <end position="190"/>
    </location>
</feature>
<evidence type="ECO:0000256" key="6">
    <source>
        <dbReference type="SAM" id="MobiDB-lite"/>
    </source>
</evidence>
<gene>
    <name evidence="8" type="ORF">PXC00_12295</name>
</gene>
<reference evidence="8" key="2">
    <citation type="submission" date="2024-06" db="EMBL/GenBank/DDBJ databases">
        <title>Caproicibacterium argilliputei sp. nov, a novel caproic acid producing anaerobic bacterium isolated from pit mud.</title>
        <authorList>
            <person name="Xia S."/>
        </authorList>
    </citation>
    <scope>NUCLEOTIDE SEQUENCE</scope>
    <source>
        <strain evidence="8">ZCY20-5</strain>
    </source>
</reference>
<evidence type="ECO:0000256" key="7">
    <source>
        <dbReference type="SAM" id="Phobius"/>
    </source>
</evidence>
<feature type="transmembrane region" description="Helical" evidence="7">
    <location>
        <begin position="52"/>
        <end position="70"/>
    </location>
</feature>
<accession>A0AA97DAD2</accession>
<proteinExistence type="predicted"/>
<evidence type="ECO:0000256" key="2">
    <source>
        <dbReference type="ARBA" id="ARBA00022475"/>
    </source>
</evidence>
<feature type="transmembrane region" description="Helical" evidence="7">
    <location>
        <begin position="381"/>
        <end position="398"/>
    </location>
</feature>
<evidence type="ECO:0000256" key="1">
    <source>
        <dbReference type="ARBA" id="ARBA00004651"/>
    </source>
</evidence>
<dbReference type="PANTHER" id="PTHR30250">
    <property type="entry name" value="PST FAMILY PREDICTED COLANIC ACID TRANSPORTER"/>
    <property type="match status" value="1"/>
</dbReference>
<evidence type="ECO:0000256" key="3">
    <source>
        <dbReference type="ARBA" id="ARBA00022692"/>
    </source>
</evidence>
<dbReference type="GO" id="GO:0005886">
    <property type="term" value="C:plasma membrane"/>
    <property type="evidence" value="ECO:0007669"/>
    <property type="project" value="UniProtKB-SubCell"/>
</dbReference>